<dbReference type="InterPro" id="IPR011024">
    <property type="entry name" value="G_crystallin-like"/>
</dbReference>
<dbReference type="InterPro" id="IPR025832">
    <property type="entry name" value="GxGYxYP_C"/>
</dbReference>
<evidence type="ECO:0000259" key="2">
    <source>
        <dbReference type="PROSITE" id="PS51820"/>
    </source>
</evidence>
<dbReference type="PANTHER" id="PTHR37321:SF1">
    <property type="entry name" value="EXPORTED PROTEIN"/>
    <property type="match status" value="1"/>
</dbReference>
<dbReference type="Gene3D" id="2.60.20.10">
    <property type="entry name" value="Crystallins"/>
    <property type="match status" value="1"/>
</dbReference>
<dbReference type="PROSITE" id="PS51820">
    <property type="entry name" value="PA14"/>
    <property type="match status" value="2"/>
</dbReference>
<dbReference type="Pfam" id="PF20957">
    <property type="entry name" value="GxGYxYP_N_2nd"/>
    <property type="match status" value="1"/>
</dbReference>
<dbReference type="EMBL" id="JAHESE010000028">
    <property type="protein sequence ID" value="MBT1710979.1"/>
    <property type="molecule type" value="Genomic_DNA"/>
</dbReference>
<dbReference type="SUPFAM" id="SSF49695">
    <property type="entry name" value="gamma-Crystallin-like"/>
    <property type="match status" value="1"/>
</dbReference>
<dbReference type="Pfam" id="PF20958">
    <property type="entry name" value="GxGYxYP_N_3rd"/>
    <property type="match status" value="1"/>
</dbReference>
<sequence length="997" mass="111045">MMYKKIKSFRWGTLALCSLLLQLLAGQVQAQLTWPADQLLPSFPAPAPTQDLFYLQNNPADERYLFSSLKGIVNLTQPRIFVYDGDAFAEGPHTWLQSLGLNWVEHADPWELITKYRTEISGLIVYDPAQIHTVNLATMLAKDRNAIIASPALLSRLSSAPYNLPVLQDLRGQFTSKLDVYQTLLDDYWPTLDHRVLIGLNPEVHQGSLREYATALGAAVVWLDPNNAGESTLLNSFLSSMAPGSCYMGWWPEEGPGIERASVYGISTVASDFCANLTVHSGMPRTIQVKPIPPKPRLQNKIYVAFILSDGDNLQYVEHLMRKLWNNPDRGAVPIGWTLSPAMVDAMPGALNFYHQSATPNDNLISGPSGWGYTYPNDWPDQNMLNQFVAKTEEYNQRAGFRVITVWNGINGGIDQSVGETYADFAPSLLGVTAQNTGGPLSIYNDSLPGKPLSCNYCTGEQAMKDHIASASIGWSGTEPRFVIIQAQPWTDVKPSNFKNVMNSLNSNYIVVRPDHLFQLLRESNGLTVDPLGDAVATVYTDCDYAGSEAALPVGNYTAAQLQEKGIPNNAISALKLSPLYEVELFDGDNFTGNAIILKSDTSCLIPADWDNKITSLKLRGLTGKGDGLVGNYFNGTNFETPIGTRVDPTINFNWGDASPMTGVNKDQNSIRWTGYIQPHFTGNYTFYITSDNGRRLWINDQLVIDKWINDWDVTYSGEIALNAGEKYSITIEYFEENGGANIKFEWSSGLQPREIVPTSQLFSRQADIVAGDGTGLTGNYFNGVNFQTPVGTRVDPIVSFYWGEGSPMNGVANDSYSIRWEGFIQPHFTEKYTFYVTSDNGRRVWINDQLVIDKWIDDWGVTYSGEIELEAEEKYTIKVEYFESGGGAECHLEWSSPSQARQIVPQSQLFPLEEEVITGVGSEHGASLFVYPNPAHHVLHIKGIDRPVMIYVHNAVGQKVVTSYARSIDTERLNAGVYVIRFFWKGRYHAFKFIRQ</sequence>
<dbReference type="Pfam" id="PF07691">
    <property type="entry name" value="PA14"/>
    <property type="match status" value="2"/>
</dbReference>
<evidence type="ECO:0000313" key="3">
    <source>
        <dbReference type="EMBL" id="MBT1710979.1"/>
    </source>
</evidence>
<feature type="chain" id="PRO_5042960893" evidence="1">
    <location>
        <begin position="31"/>
        <end position="997"/>
    </location>
</feature>
<dbReference type="RefSeq" id="WP_254086557.1">
    <property type="nucleotide sequence ID" value="NZ_JAHESE010000028.1"/>
</dbReference>
<dbReference type="Pfam" id="PF14323">
    <property type="entry name" value="GxGYxYP_C"/>
    <property type="match status" value="1"/>
</dbReference>
<dbReference type="InterPro" id="IPR026444">
    <property type="entry name" value="Secre_tail"/>
</dbReference>
<dbReference type="InterPro" id="IPR011658">
    <property type="entry name" value="PA14_dom"/>
</dbReference>
<keyword evidence="4" id="KW-1185">Reference proteome</keyword>
<dbReference type="InterPro" id="IPR048310">
    <property type="entry name" value="GxGYxYP_N_2nd"/>
</dbReference>
<feature type="domain" description="PA14" evidence="2">
    <location>
        <begin position="624"/>
        <end position="761"/>
    </location>
</feature>
<proteinExistence type="predicted"/>
<dbReference type="AlphaFoldDB" id="A0AAP2E2Q9"/>
<dbReference type="Gene3D" id="3.90.182.10">
    <property type="entry name" value="Toxin - Anthrax Protective Antigen,domain 1"/>
    <property type="match status" value="2"/>
</dbReference>
<dbReference type="InterPro" id="IPR037524">
    <property type="entry name" value="PA14/GLEYA"/>
</dbReference>
<feature type="signal peptide" evidence="1">
    <location>
        <begin position="1"/>
        <end position="30"/>
    </location>
</feature>
<dbReference type="InterPro" id="IPR038410">
    <property type="entry name" value="GxGYxYP_C_sf"/>
</dbReference>
<dbReference type="InterPro" id="IPR048309">
    <property type="entry name" value="GxGYxYP_N_3rd"/>
</dbReference>
<dbReference type="SMART" id="SM00758">
    <property type="entry name" value="PA14"/>
    <property type="match status" value="2"/>
</dbReference>
<dbReference type="SUPFAM" id="SSF56988">
    <property type="entry name" value="Anthrax protective antigen"/>
    <property type="match status" value="2"/>
</dbReference>
<dbReference type="PANTHER" id="PTHR37321">
    <property type="entry name" value="EXPORTED PROTEIN-RELATED"/>
    <property type="match status" value="1"/>
</dbReference>
<evidence type="ECO:0000256" key="1">
    <source>
        <dbReference type="SAM" id="SignalP"/>
    </source>
</evidence>
<evidence type="ECO:0000313" key="4">
    <source>
        <dbReference type="Proteomes" id="UP001319080"/>
    </source>
</evidence>
<reference evidence="3 4" key="1">
    <citation type="submission" date="2021-05" db="EMBL/GenBank/DDBJ databases">
        <title>A Polyphasic approach of four new species of the genus Ohtaekwangia: Ohtaekwangia histidinii sp. nov., Ohtaekwangia cretensis sp. nov., Ohtaekwangia indiensis sp. nov., Ohtaekwangia reichenbachii sp. nov. from diverse environment.</title>
        <authorList>
            <person name="Octaviana S."/>
        </authorList>
    </citation>
    <scope>NUCLEOTIDE SEQUENCE [LARGE SCALE GENOMIC DNA]</scope>
    <source>
        <strain evidence="3 4">PWU5</strain>
    </source>
</reference>
<organism evidence="3 4">
    <name type="scientific">Dawidia cretensis</name>
    <dbReference type="NCBI Taxonomy" id="2782350"/>
    <lineage>
        <taxon>Bacteria</taxon>
        <taxon>Pseudomonadati</taxon>
        <taxon>Bacteroidota</taxon>
        <taxon>Cytophagia</taxon>
        <taxon>Cytophagales</taxon>
        <taxon>Chryseotaleaceae</taxon>
        <taxon>Dawidia</taxon>
    </lineage>
</organism>
<keyword evidence="1" id="KW-0732">Signal</keyword>
<dbReference type="Proteomes" id="UP001319080">
    <property type="component" value="Unassembled WGS sequence"/>
</dbReference>
<feature type="domain" description="PA14" evidence="2">
    <location>
        <begin position="772"/>
        <end position="909"/>
    </location>
</feature>
<name>A0AAP2E2Q9_9BACT</name>
<comment type="caution">
    <text evidence="3">The sequence shown here is derived from an EMBL/GenBank/DDBJ whole genome shotgun (WGS) entry which is preliminary data.</text>
</comment>
<accession>A0AAP2E2Q9</accession>
<dbReference type="NCBIfam" id="TIGR04183">
    <property type="entry name" value="Por_Secre_tail"/>
    <property type="match status" value="1"/>
</dbReference>
<dbReference type="Gene3D" id="3.20.20.490">
    <property type="entry name" value="GxGYxYP glycoside hydrolase, C-terminal domain"/>
    <property type="match status" value="1"/>
</dbReference>
<protein>
    <submittedName>
        <fullName evidence="3">T9SS type A sorting domain-containing protein</fullName>
    </submittedName>
</protein>
<gene>
    <name evidence="3" type="ORF">KK062_22240</name>
</gene>